<reference evidence="3" key="1">
    <citation type="journal article" date="2019" name="Int. J. Food Microbiol.">
        <title>Developing a novel molecular serotyping system based on capsular polysaccharide synthesis gene clusters of Vibrio parahaemolyticus.</title>
        <authorList>
            <person name="Pang Y."/>
            <person name="Guo X."/>
            <person name="Tian X."/>
            <person name="Liu F."/>
            <person name="Wang L."/>
            <person name="Wu J."/>
            <person name="Zhang S."/>
            <person name="Li S."/>
            <person name="Liu B."/>
        </authorList>
    </citation>
    <scope>NUCLEOTIDE SEQUENCE</scope>
    <source>
        <strain evidence="3">G2932</strain>
    </source>
</reference>
<dbReference type="InterPro" id="IPR028098">
    <property type="entry name" value="Glyco_trans_4-like_N"/>
</dbReference>
<dbReference type="GO" id="GO:0016757">
    <property type="term" value="F:glycosyltransferase activity"/>
    <property type="evidence" value="ECO:0007669"/>
    <property type="project" value="InterPro"/>
</dbReference>
<proteinExistence type="predicted"/>
<dbReference type="Pfam" id="PF00534">
    <property type="entry name" value="Glycos_transf_1"/>
    <property type="match status" value="1"/>
</dbReference>
<evidence type="ECO:0000313" key="3">
    <source>
        <dbReference type="EMBL" id="QEQ70618.1"/>
    </source>
</evidence>
<dbReference type="Gene3D" id="3.40.50.2000">
    <property type="entry name" value="Glycogen Phosphorylase B"/>
    <property type="match status" value="2"/>
</dbReference>
<dbReference type="AlphaFoldDB" id="A0A5Q5AWR4"/>
<dbReference type="SUPFAM" id="SSF53756">
    <property type="entry name" value="UDP-Glycosyltransferase/glycogen phosphorylase"/>
    <property type="match status" value="1"/>
</dbReference>
<name>A0A5Q5AWR4_VIBPH</name>
<dbReference type="PANTHER" id="PTHR12526:SF630">
    <property type="entry name" value="GLYCOSYLTRANSFERASE"/>
    <property type="match status" value="1"/>
</dbReference>
<feature type="domain" description="Glycosyl transferase family 1" evidence="1">
    <location>
        <begin position="199"/>
        <end position="344"/>
    </location>
</feature>
<feature type="domain" description="Glycosyltransferase subfamily 4-like N-terminal" evidence="2">
    <location>
        <begin position="21"/>
        <end position="184"/>
    </location>
</feature>
<accession>A0A5Q5AWR4</accession>
<gene>
    <name evidence="3" type="primary">wbwZ</name>
</gene>
<organism evidence="3">
    <name type="scientific">Vibrio parahaemolyticus</name>
    <dbReference type="NCBI Taxonomy" id="670"/>
    <lineage>
        <taxon>Bacteria</taxon>
        <taxon>Pseudomonadati</taxon>
        <taxon>Pseudomonadota</taxon>
        <taxon>Gammaproteobacteria</taxon>
        <taxon>Vibrionales</taxon>
        <taxon>Vibrionaceae</taxon>
        <taxon>Vibrio</taxon>
    </lineage>
</organism>
<dbReference type="PANTHER" id="PTHR12526">
    <property type="entry name" value="GLYCOSYLTRANSFERASE"/>
    <property type="match status" value="1"/>
</dbReference>
<sequence length="374" mass="41918">MEPGEDVKLKIVYVITKADEIGGAQVHVRDLSVLAQKDNHEVTVIVGEPGRLVCQLQKENVPVIIVPELQRDINIIKDIKCIYKLHRIIDRLDPDLITLHSSKAGVVGRVVAKLLKKKVIFTAHGWAFADGVNEKRKKLYIKIEKTLTKFTNKIITVSEQDKKLALENGVACGDRQIVIHNGVHNQVSSAIYNRDNNIVRLVMVARFSEQKDHETLLQALAGITHLPWTLDLVGKGPNLDSIAKLANKLNLGDRVNFLGERDDVPDILYSSDIFLLISNWEGYPLSILEAMGCGLPIIASDVGGVSEAVVNEKNGYLISRKDIKNLESCLSILIEDRDLRRKISTINSEEFMEKHSVESMYRKTMNVYNEVLSI</sequence>
<evidence type="ECO:0000259" key="1">
    <source>
        <dbReference type="Pfam" id="PF00534"/>
    </source>
</evidence>
<dbReference type="CDD" id="cd03808">
    <property type="entry name" value="GT4_CapM-like"/>
    <property type="match status" value="1"/>
</dbReference>
<dbReference type="InterPro" id="IPR001296">
    <property type="entry name" value="Glyco_trans_1"/>
</dbReference>
<dbReference type="Pfam" id="PF13439">
    <property type="entry name" value="Glyco_transf_4"/>
    <property type="match status" value="1"/>
</dbReference>
<dbReference type="GO" id="GO:1901135">
    <property type="term" value="P:carbohydrate derivative metabolic process"/>
    <property type="evidence" value="ECO:0007669"/>
    <property type="project" value="UniProtKB-ARBA"/>
</dbReference>
<protein>
    <submittedName>
        <fullName evidence="3">WbwZ protein</fullName>
    </submittedName>
</protein>
<evidence type="ECO:0000259" key="2">
    <source>
        <dbReference type="Pfam" id="PF13439"/>
    </source>
</evidence>
<dbReference type="EMBL" id="MK455078">
    <property type="protein sequence ID" value="QEQ70618.1"/>
    <property type="molecule type" value="Genomic_DNA"/>
</dbReference>